<evidence type="ECO:0000313" key="2">
    <source>
        <dbReference type="EMBL" id="AAT78799.1"/>
    </source>
</evidence>
<proteinExistence type="predicted"/>
<gene>
    <name evidence="2" type="primary">OSJNBa0027J18.10</name>
</gene>
<name>Q6AVT0_ORYSJ</name>
<reference evidence="3" key="2">
    <citation type="journal article" date="2008" name="Nucleic Acids Res.">
        <title>The rice annotation project database (RAP-DB): 2008 update.</title>
        <authorList>
            <consortium name="The rice annotation project (RAP)"/>
        </authorList>
    </citation>
    <scope>GENOME REANNOTATION</scope>
    <source>
        <strain evidence="3">cv. Nipponbare</strain>
    </source>
</reference>
<feature type="compositionally biased region" description="Basic and acidic residues" evidence="1">
    <location>
        <begin position="23"/>
        <end position="43"/>
    </location>
</feature>
<evidence type="ECO:0000256" key="1">
    <source>
        <dbReference type="SAM" id="MobiDB-lite"/>
    </source>
</evidence>
<accession>Q6AVT0</accession>
<reference evidence="3" key="1">
    <citation type="journal article" date="2005" name="Nature">
        <title>The map-based sequence of the rice genome.</title>
        <authorList>
            <consortium name="International rice genome sequencing project (IRGSP)"/>
            <person name="Matsumoto T."/>
            <person name="Wu J."/>
            <person name="Kanamori H."/>
            <person name="Katayose Y."/>
            <person name="Fujisawa M."/>
            <person name="Namiki N."/>
            <person name="Mizuno H."/>
            <person name="Yamamoto K."/>
            <person name="Antonio B.A."/>
            <person name="Baba T."/>
            <person name="Sakata K."/>
            <person name="Nagamura Y."/>
            <person name="Aoki H."/>
            <person name="Arikawa K."/>
            <person name="Arita K."/>
            <person name="Bito T."/>
            <person name="Chiden Y."/>
            <person name="Fujitsuka N."/>
            <person name="Fukunaka R."/>
            <person name="Hamada M."/>
            <person name="Harada C."/>
            <person name="Hayashi A."/>
            <person name="Hijishita S."/>
            <person name="Honda M."/>
            <person name="Hosokawa S."/>
            <person name="Ichikawa Y."/>
            <person name="Idonuma A."/>
            <person name="Iijima M."/>
            <person name="Ikeda M."/>
            <person name="Ikeno M."/>
            <person name="Ito K."/>
            <person name="Ito S."/>
            <person name="Ito T."/>
            <person name="Ito Y."/>
            <person name="Ito Y."/>
            <person name="Iwabuchi A."/>
            <person name="Kamiya K."/>
            <person name="Karasawa W."/>
            <person name="Kurita K."/>
            <person name="Katagiri S."/>
            <person name="Kikuta A."/>
            <person name="Kobayashi H."/>
            <person name="Kobayashi N."/>
            <person name="Machita K."/>
            <person name="Maehara T."/>
            <person name="Masukawa M."/>
            <person name="Mizubayashi T."/>
            <person name="Mukai Y."/>
            <person name="Nagasaki H."/>
            <person name="Nagata Y."/>
            <person name="Naito S."/>
            <person name="Nakashima M."/>
            <person name="Nakama Y."/>
            <person name="Nakamichi Y."/>
            <person name="Nakamura M."/>
            <person name="Meguro A."/>
            <person name="Negishi M."/>
            <person name="Ohta I."/>
            <person name="Ohta T."/>
            <person name="Okamoto M."/>
            <person name="Ono N."/>
            <person name="Saji S."/>
            <person name="Sakaguchi M."/>
            <person name="Sakai K."/>
            <person name="Shibata M."/>
            <person name="Shimokawa T."/>
            <person name="Song J."/>
            <person name="Takazaki Y."/>
            <person name="Terasawa K."/>
            <person name="Tsugane M."/>
            <person name="Tsuji K."/>
            <person name="Ueda S."/>
            <person name="Waki K."/>
            <person name="Yamagata H."/>
            <person name="Yamamoto M."/>
            <person name="Yamamoto S."/>
            <person name="Yamane H."/>
            <person name="Yoshiki S."/>
            <person name="Yoshihara R."/>
            <person name="Yukawa K."/>
            <person name="Zhong H."/>
            <person name="Yano M."/>
            <person name="Yuan Q."/>
            <person name="Ouyang S."/>
            <person name="Liu J."/>
            <person name="Jones K.M."/>
            <person name="Gansberger K."/>
            <person name="Moffat K."/>
            <person name="Hill J."/>
            <person name="Bera J."/>
            <person name="Fadrosh D."/>
            <person name="Jin S."/>
            <person name="Johri S."/>
            <person name="Kim M."/>
            <person name="Overton L."/>
            <person name="Reardon M."/>
            <person name="Tsitrin T."/>
            <person name="Vuong H."/>
            <person name="Weaver B."/>
            <person name="Ciecko A."/>
            <person name="Tallon L."/>
            <person name="Jackson J."/>
            <person name="Pai G."/>
            <person name="Aken S.V."/>
            <person name="Utterback T."/>
            <person name="Reidmuller S."/>
            <person name="Feldblyum T."/>
            <person name="Hsiao J."/>
            <person name="Zismann V."/>
            <person name="Iobst S."/>
            <person name="de Vazeille A.R."/>
            <person name="Buell C.R."/>
            <person name="Ying K."/>
            <person name="Li Y."/>
            <person name="Lu T."/>
            <person name="Huang Y."/>
            <person name="Zhao Q."/>
            <person name="Feng Q."/>
            <person name="Zhang L."/>
            <person name="Zhu J."/>
            <person name="Weng Q."/>
            <person name="Mu J."/>
            <person name="Lu Y."/>
            <person name="Fan D."/>
            <person name="Liu Y."/>
            <person name="Guan J."/>
            <person name="Zhang Y."/>
            <person name="Yu S."/>
            <person name="Liu X."/>
            <person name="Zhang Y."/>
            <person name="Hong G."/>
            <person name="Han B."/>
            <person name="Choisne N."/>
            <person name="Demange N."/>
            <person name="Orjeda G."/>
            <person name="Samain S."/>
            <person name="Cattolico L."/>
            <person name="Pelletier E."/>
            <person name="Couloux A."/>
            <person name="Segurens B."/>
            <person name="Wincker P."/>
            <person name="D'Hont A."/>
            <person name="Scarpelli C."/>
            <person name="Weissenbach J."/>
            <person name="Salanoubat M."/>
            <person name="Quetier F."/>
            <person name="Yu Y."/>
            <person name="Kim H.R."/>
            <person name="Rambo T."/>
            <person name="Currie J."/>
            <person name="Collura K."/>
            <person name="Luo M."/>
            <person name="Yang T."/>
            <person name="Ammiraju J.S.S."/>
            <person name="Engler F."/>
            <person name="Soderlund C."/>
            <person name="Wing R.A."/>
            <person name="Palmer L.E."/>
            <person name="de la Bastide M."/>
            <person name="Spiegel L."/>
            <person name="Nascimento L."/>
            <person name="Zutavern T."/>
            <person name="O'Shaughnessy A."/>
            <person name="Dike S."/>
            <person name="Dedhia N."/>
            <person name="Preston R."/>
            <person name="Balija V."/>
            <person name="McCombie W.R."/>
            <person name="Chow T."/>
            <person name="Chen H."/>
            <person name="Chung M."/>
            <person name="Chen C."/>
            <person name="Shaw J."/>
            <person name="Wu H."/>
            <person name="Hsiao K."/>
            <person name="Chao Y."/>
            <person name="Chu M."/>
            <person name="Cheng C."/>
            <person name="Hour A."/>
            <person name="Lee P."/>
            <person name="Lin S."/>
            <person name="Lin Y."/>
            <person name="Liou J."/>
            <person name="Liu S."/>
            <person name="Hsing Y."/>
            <person name="Raghuvanshi S."/>
            <person name="Mohanty A."/>
            <person name="Bharti A.K."/>
            <person name="Gaur A."/>
            <person name="Gupta V."/>
            <person name="Kumar D."/>
            <person name="Ravi V."/>
            <person name="Vij S."/>
            <person name="Kapur A."/>
            <person name="Khurana P."/>
            <person name="Khurana P."/>
            <person name="Khurana J.P."/>
            <person name="Tyagi A.K."/>
            <person name="Gaikwad K."/>
            <person name="Singh A."/>
            <person name="Dalal V."/>
            <person name="Srivastava S."/>
            <person name="Dixit A."/>
            <person name="Pal A.K."/>
            <person name="Ghazi I.A."/>
            <person name="Yadav M."/>
            <person name="Pandit A."/>
            <person name="Bhargava A."/>
            <person name="Sureshbabu K."/>
            <person name="Batra K."/>
            <person name="Sharma T.R."/>
            <person name="Mohapatra T."/>
            <person name="Singh N.K."/>
            <person name="Messing J."/>
            <person name="Nelson A.B."/>
            <person name="Fuks G."/>
            <person name="Kavchok S."/>
            <person name="Keizer G."/>
            <person name="Linton E."/>
            <person name="Llaca V."/>
            <person name="Song R."/>
            <person name="Tanyolac B."/>
            <person name="Young S."/>
            <person name="Ho-Il K."/>
            <person name="Hahn J.H."/>
            <person name="Sangsakoo G."/>
            <person name="Vanavichit A."/>
            <person name="de Mattos Luiz.A.T."/>
            <person name="Zimmer P.D."/>
            <person name="Malone G."/>
            <person name="Dellagostin O."/>
            <person name="de Oliveira A.C."/>
            <person name="Bevan M."/>
            <person name="Bancroft I."/>
            <person name="Minx P."/>
            <person name="Cordum H."/>
            <person name="Wilson R."/>
            <person name="Cheng Z."/>
            <person name="Jin W."/>
            <person name="Jiang J."/>
            <person name="Leong S.A."/>
            <person name="Iwama H."/>
            <person name="Gojobori T."/>
            <person name="Itoh T."/>
            <person name="Niimura Y."/>
            <person name="Fujii Y."/>
            <person name="Habara T."/>
            <person name="Sakai H."/>
            <person name="Sato Y."/>
            <person name="Wilson G."/>
            <person name="Kumar K."/>
            <person name="McCouch S."/>
            <person name="Juretic N."/>
            <person name="Hoen D."/>
            <person name="Wright S."/>
            <person name="Bruskiewich R."/>
            <person name="Bureau T."/>
            <person name="Miyao A."/>
            <person name="Hirochika H."/>
            <person name="Nishikawa T."/>
            <person name="Kadowaki K."/>
            <person name="Sugiura M."/>
            <person name="Burr B."/>
            <person name="Sasaki T."/>
        </authorList>
    </citation>
    <scope>NUCLEOTIDE SEQUENCE [LARGE SCALE GENOMIC DNA]</scope>
    <source>
        <strain evidence="3">cv. Nipponbare</strain>
    </source>
</reference>
<sequence>MARGGGAPARHTPQRGVTAATARRHEGGGTVERKRGMGWEEMGRGGGIYKGEGEEGEGVAGLIAT</sequence>
<evidence type="ECO:0000313" key="3">
    <source>
        <dbReference type="Proteomes" id="UP000000763"/>
    </source>
</evidence>
<organism evidence="2 3">
    <name type="scientific">Oryza sativa subsp. japonica</name>
    <name type="common">Rice</name>
    <dbReference type="NCBI Taxonomy" id="39947"/>
    <lineage>
        <taxon>Eukaryota</taxon>
        <taxon>Viridiplantae</taxon>
        <taxon>Streptophyta</taxon>
        <taxon>Embryophyta</taxon>
        <taxon>Tracheophyta</taxon>
        <taxon>Spermatophyta</taxon>
        <taxon>Magnoliopsida</taxon>
        <taxon>Liliopsida</taxon>
        <taxon>Poales</taxon>
        <taxon>Poaceae</taxon>
        <taxon>BOP clade</taxon>
        <taxon>Oryzoideae</taxon>
        <taxon>Oryzeae</taxon>
        <taxon>Oryzinae</taxon>
        <taxon>Oryza</taxon>
        <taxon>Oryza sativa</taxon>
    </lineage>
</organism>
<protein>
    <submittedName>
        <fullName evidence="2">Uncharacterized protein</fullName>
    </submittedName>
</protein>
<feature type="region of interest" description="Disordered" evidence="1">
    <location>
        <begin position="1"/>
        <end position="65"/>
    </location>
</feature>
<dbReference type="AlphaFoldDB" id="Q6AVT0"/>
<dbReference type="EMBL" id="AC096689">
    <property type="protein sequence ID" value="AAT78799.1"/>
    <property type="molecule type" value="Genomic_DNA"/>
</dbReference>
<dbReference type="Proteomes" id="UP000000763">
    <property type="component" value="Chromosome 3"/>
</dbReference>